<name>B5XVF6_KLEV3</name>
<dbReference type="BioCyc" id="KPNE507522:GI0B-1141-MONOMER"/>
<organism evidence="1 2">
    <name type="scientific">Klebsiella variicola (strain 342)</name>
    <name type="common">Klebsiella pneumoniae</name>
    <dbReference type="NCBI Taxonomy" id="507522"/>
    <lineage>
        <taxon>Bacteria</taxon>
        <taxon>Pseudomonadati</taxon>
        <taxon>Pseudomonadota</taxon>
        <taxon>Gammaproteobacteria</taxon>
        <taxon>Enterobacterales</taxon>
        <taxon>Enterobacteriaceae</taxon>
        <taxon>Klebsiella/Raoultella group</taxon>
        <taxon>Klebsiella</taxon>
        <taxon>Klebsiella pneumoniae complex</taxon>
    </lineage>
</organism>
<proteinExistence type="predicted"/>
<reference evidence="1 2" key="1">
    <citation type="journal article" date="2008" name="PLoS Genet.">
        <title>Complete genome sequence of the N2-fixing broad host range endophyte Klebsiella pneumoniae 342 and virulence predictions verified in mice.</title>
        <authorList>
            <person name="Fouts D.E."/>
            <person name="Tyler H.L."/>
            <person name="DeBoy R.T."/>
            <person name="Daugherty S."/>
            <person name="Ren Q."/>
            <person name="Badger J.H."/>
            <person name="Durkin A.S."/>
            <person name="Huot H."/>
            <person name="Shrivastava S."/>
            <person name="Kothari S."/>
            <person name="Dodson R.J."/>
            <person name="Mohamoud Y."/>
            <person name="Khouri H."/>
            <person name="Roesch L.F."/>
            <person name="Krogfelt K.A."/>
            <person name="Struve C."/>
            <person name="Triplett E.W."/>
            <person name="Methe B.A."/>
        </authorList>
    </citation>
    <scope>NUCLEOTIDE SEQUENCE [LARGE SCALE GENOMIC DNA]</scope>
    <source>
        <strain evidence="1 2">342</strain>
    </source>
</reference>
<dbReference type="EMBL" id="CP000964">
    <property type="protein sequence ID" value="ACI10916.1"/>
    <property type="molecule type" value="Genomic_DNA"/>
</dbReference>
<dbReference type="AlphaFoldDB" id="B5XVF6"/>
<evidence type="ECO:0000313" key="2">
    <source>
        <dbReference type="Proteomes" id="UP000001734"/>
    </source>
</evidence>
<dbReference type="Proteomes" id="UP000001734">
    <property type="component" value="Chromosome"/>
</dbReference>
<dbReference type="KEGG" id="kpe:KPK_1141"/>
<sequence>MCFIYVEMMNINTRKIPNFPVLSIGSTIKQDNFLRNYL</sequence>
<dbReference type="HOGENOM" id="CLU_218352_0_0_6"/>
<accession>B5XVF6</accession>
<evidence type="ECO:0000313" key="1">
    <source>
        <dbReference type="EMBL" id="ACI10916.1"/>
    </source>
</evidence>
<gene>
    <name evidence="1" type="ordered locus">KPK_1141</name>
</gene>
<protein>
    <submittedName>
        <fullName evidence="1">Uncharacterized protein</fullName>
    </submittedName>
</protein>